<protein>
    <recommendedName>
        <fullName evidence="3">DUF2470 domain-containing protein</fullName>
    </recommendedName>
</protein>
<organism evidence="1 2">
    <name type="scientific">Kockovaella imperatae</name>
    <dbReference type="NCBI Taxonomy" id="4999"/>
    <lineage>
        <taxon>Eukaryota</taxon>
        <taxon>Fungi</taxon>
        <taxon>Dikarya</taxon>
        <taxon>Basidiomycota</taxon>
        <taxon>Agaricomycotina</taxon>
        <taxon>Tremellomycetes</taxon>
        <taxon>Tremellales</taxon>
        <taxon>Cuniculitremaceae</taxon>
        <taxon>Kockovaella</taxon>
    </lineage>
</organism>
<evidence type="ECO:0000313" key="1">
    <source>
        <dbReference type="EMBL" id="ORX35331.1"/>
    </source>
</evidence>
<gene>
    <name evidence="1" type="ORF">BD324DRAFT_652465</name>
</gene>
<keyword evidence="2" id="KW-1185">Reference proteome</keyword>
<accession>A0A1Y1UBB7</accession>
<sequence>MSFSPSAGQRSMDQAIQKYNGKPDILTGEYSNLTIVLKKTSERGNLGHLFITTVDPQGHYVSLLVHPPPEHESREVRIQFDPPLKSPWEVKAIFEQWEAEAKRNFKIPDNLPINYYSPPPLFPMTVPVIIGLSALIFADMGRGHYAEMFRAWIVRVFGKYMIRGAEIFAAFMHLLSEPVWMLVLLRRHQTPWSEGWKWVLTVMLLGAAGVSEFNDCVEYERLSYIYSQTEVGPLPPRLERKASPKVKRD</sequence>
<dbReference type="GeneID" id="33560307"/>
<name>A0A1Y1UBB7_9TREE</name>
<proteinExistence type="predicted"/>
<dbReference type="RefSeq" id="XP_021869521.1">
    <property type="nucleotide sequence ID" value="XM_022018498.1"/>
</dbReference>
<dbReference type="OrthoDB" id="5553410at2759"/>
<evidence type="ECO:0000313" key="2">
    <source>
        <dbReference type="Proteomes" id="UP000193218"/>
    </source>
</evidence>
<dbReference type="InParanoid" id="A0A1Y1UBB7"/>
<dbReference type="AlphaFoldDB" id="A0A1Y1UBB7"/>
<comment type="caution">
    <text evidence="1">The sequence shown here is derived from an EMBL/GenBank/DDBJ whole genome shotgun (WGS) entry which is preliminary data.</text>
</comment>
<dbReference type="Proteomes" id="UP000193218">
    <property type="component" value="Unassembled WGS sequence"/>
</dbReference>
<dbReference type="EMBL" id="NBSH01000011">
    <property type="protein sequence ID" value="ORX35331.1"/>
    <property type="molecule type" value="Genomic_DNA"/>
</dbReference>
<evidence type="ECO:0008006" key="3">
    <source>
        <dbReference type="Google" id="ProtNLM"/>
    </source>
</evidence>
<reference evidence="1 2" key="1">
    <citation type="submission" date="2017-03" db="EMBL/GenBank/DDBJ databases">
        <title>Widespread Adenine N6-methylation of Active Genes in Fungi.</title>
        <authorList>
            <consortium name="DOE Joint Genome Institute"/>
            <person name="Mondo S.J."/>
            <person name="Dannebaum R.O."/>
            <person name="Kuo R.C."/>
            <person name="Louie K.B."/>
            <person name="Bewick A.J."/>
            <person name="Labutti K."/>
            <person name="Haridas S."/>
            <person name="Kuo A."/>
            <person name="Salamov A."/>
            <person name="Ahrendt S.R."/>
            <person name="Lau R."/>
            <person name="Bowen B.P."/>
            <person name="Lipzen A."/>
            <person name="Sullivan W."/>
            <person name="Andreopoulos W.B."/>
            <person name="Clum A."/>
            <person name="Lindquist E."/>
            <person name="Daum C."/>
            <person name="Northen T.R."/>
            <person name="Ramamoorthy G."/>
            <person name="Schmitz R.J."/>
            <person name="Gryganskyi A."/>
            <person name="Culley D."/>
            <person name="Magnuson J."/>
            <person name="James T.Y."/>
            <person name="O'Malley M.A."/>
            <person name="Stajich J.E."/>
            <person name="Spatafora J.W."/>
            <person name="Visel A."/>
            <person name="Grigoriev I.V."/>
        </authorList>
    </citation>
    <scope>NUCLEOTIDE SEQUENCE [LARGE SCALE GENOMIC DNA]</scope>
    <source>
        <strain evidence="1 2">NRRL Y-17943</strain>
    </source>
</reference>